<reference evidence="2 3" key="1">
    <citation type="journal article" date="2011" name="J. Bacteriol.">
        <title>Complete genome sequence of the cellulose-degrading bacterium Cellulosilyticum lentocellum.</title>
        <authorList>
            <consortium name="US DOE Joint Genome Institute"/>
            <person name="Miller D.A."/>
            <person name="Suen G."/>
            <person name="Bruce D."/>
            <person name="Copeland A."/>
            <person name="Cheng J.F."/>
            <person name="Detter C."/>
            <person name="Goodwin L.A."/>
            <person name="Han C.S."/>
            <person name="Hauser L.J."/>
            <person name="Land M.L."/>
            <person name="Lapidus A."/>
            <person name="Lucas S."/>
            <person name="Meincke L."/>
            <person name="Pitluck S."/>
            <person name="Tapia R."/>
            <person name="Teshima H."/>
            <person name="Woyke T."/>
            <person name="Fox B.G."/>
            <person name="Angert E.R."/>
            <person name="Currie C.R."/>
        </authorList>
    </citation>
    <scope>NUCLEOTIDE SEQUENCE [LARGE SCALE GENOMIC DNA]</scope>
    <source>
        <strain evidence="3">ATCC 49066 / DSM 5427 / NCIMB 11756 / RHM5</strain>
    </source>
</reference>
<organism evidence="2 3">
    <name type="scientific">Cellulosilyticum lentocellum (strain ATCC 49066 / DSM 5427 / NCIMB 11756 / RHM5)</name>
    <name type="common">Clostridium lentocellum</name>
    <dbReference type="NCBI Taxonomy" id="642492"/>
    <lineage>
        <taxon>Bacteria</taxon>
        <taxon>Bacillati</taxon>
        <taxon>Bacillota</taxon>
        <taxon>Clostridia</taxon>
        <taxon>Lachnospirales</taxon>
        <taxon>Cellulosilyticaceae</taxon>
        <taxon>Cellulosilyticum</taxon>
    </lineage>
</organism>
<evidence type="ECO:0000256" key="1">
    <source>
        <dbReference type="SAM" id="Phobius"/>
    </source>
</evidence>
<dbReference type="HOGENOM" id="CLU_791534_0_0_9"/>
<sequence>MPQGTIKALMKKGMLLKVIVGGIIVSSMVVIMFLGKDYAESILDKPFVLRENGDNENYFTRVFPPVCNIEELTLYRTGGYIENQWYRNGTFIGRHKVISMYWGYVGNQVVICLCPSLTYDPEEFDTTNRIANRIEKSKGGLADEMLDDYIQYLKTQGVELTRDDFTPTMLIITDEDDIQIKRYFLYLAGIIFTGIFLMWLKQLIVFINLKWYKGIREACKQYGDLEDLFQQIEKEVWIYSNKGCYFSKEWLIDIKKKRIIKLSDIVWFYLRHNEGVSREEIRASLYSRKGSKYVFKFSDQDDAAFFIEEMKKIITWCEARYSKEKLKVWNTNKQIIIDETLSHSHLEVAD</sequence>
<dbReference type="Proteomes" id="UP000008467">
    <property type="component" value="Chromosome"/>
</dbReference>
<gene>
    <name evidence="2" type="ordered locus">Clole_3090</name>
</gene>
<keyword evidence="1" id="KW-1133">Transmembrane helix</keyword>
<accession>F2JNL0</accession>
<protein>
    <submittedName>
        <fullName evidence="2">Uncharacterized protein</fullName>
    </submittedName>
</protein>
<keyword evidence="1" id="KW-0812">Transmembrane</keyword>
<dbReference type="RefSeq" id="WP_013658064.1">
    <property type="nucleotide sequence ID" value="NC_015275.1"/>
</dbReference>
<feature type="transmembrane region" description="Helical" evidence="1">
    <location>
        <begin position="183"/>
        <end position="200"/>
    </location>
</feature>
<proteinExistence type="predicted"/>
<keyword evidence="3" id="KW-1185">Reference proteome</keyword>
<evidence type="ECO:0000313" key="3">
    <source>
        <dbReference type="Proteomes" id="UP000008467"/>
    </source>
</evidence>
<keyword evidence="1" id="KW-0472">Membrane</keyword>
<dbReference type="STRING" id="642492.Clole_3090"/>
<name>F2JNL0_CELLD</name>
<dbReference type="AlphaFoldDB" id="F2JNL0"/>
<dbReference type="KEGG" id="cle:Clole_3090"/>
<feature type="transmembrane region" description="Helical" evidence="1">
    <location>
        <begin position="14"/>
        <end position="35"/>
    </location>
</feature>
<dbReference type="EMBL" id="CP002582">
    <property type="protein sequence ID" value="ADZ84786.1"/>
    <property type="molecule type" value="Genomic_DNA"/>
</dbReference>
<evidence type="ECO:0000313" key="2">
    <source>
        <dbReference type="EMBL" id="ADZ84786.1"/>
    </source>
</evidence>